<organism evidence="10 11">
    <name type="scientific">Fasciola gigantica</name>
    <name type="common">Giant liver fluke</name>
    <dbReference type="NCBI Taxonomy" id="46835"/>
    <lineage>
        <taxon>Eukaryota</taxon>
        <taxon>Metazoa</taxon>
        <taxon>Spiralia</taxon>
        <taxon>Lophotrochozoa</taxon>
        <taxon>Platyhelminthes</taxon>
        <taxon>Trematoda</taxon>
        <taxon>Digenea</taxon>
        <taxon>Plagiorchiida</taxon>
        <taxon>Echinostomata</taxon>
        <taxon>Echinostomatoidea</taxon>
        <taxon>Fasciolidae</taxon>
        <taxon>Fasciola</taxon>
    </lineage>
</organism>
<evidence type="ECO:0000313" key="10">
    <source>
        <dbReference type="EMBL" id="TPP67711.1"/>
    </source>
</evidence>
<keyword evidence="2" id="KW-0963">Cytoplasm</keyword>
<dbReference type="GO" id="GO:0060271">
    <property type="term" value="P:cilium assembly"/>
    <property type="evidence" value="ECO:0007669"/>
    <property type="project" value="TreeGrafter"/>
</dbReference>
<dbReference type="Gene3D" id="3.30.470.20">
    <property type="entry name" value="ATP-grasp fold, B domain"/>
    <property type="match status" value="1"/>
</dbReference>
<gene>
    <name evidence="10" type="ORF">FGIG_07480</name>
</gene>
<dbReference type="FunFam" id="3.30.470.20:FF:000032">
    <property type="entry name" value="tubulin monoglycylase TTLL3 isoform X2"/>
    <property type="match status" value="1"/>
</dbReference>
<dbReference type="GO" id="GO:0005524">
    <property type="term" value="F:ATP binding"/>
    <property type="evidence" value="ECO:0007669"/>
    <property type="project" value="UniProtKB-UniRule"/>
</dbReference>
<dbReference type="PANTHER" id="PTHR45870:SF2">
    <property type="entry name" value="TUBULIN MONOGLYCYLASE TTLL3"/>
    <property type="match status" value="1"/>
</dbReference>
<dbReference type="OrthoDB" id="202825at2759"/>
<dbReference type="Pfam" id="PF03133">
    <property type="entry name" value="TTL"/>
    <property type="match status" value="1"/>
</dbReference>
<dbReference type="GO" id="GO:0046872">
    <property type="term" value="F:metal ion binding"/>
    <property type="evidence" value="ECO:0007669"/>
    <property type="project" value="InterPro"/>
</dbReference>
<evidence type="ECO:0000256" key="8">
    <source>
        <dbReference type="SAM" id="MobiDB-lite"/>
    </source>
</evidence>
<feature type="domain" description="ATP-grasp" evidence="9">
    <location>
        <begin position="358"/>
        <end position="406"/>
    </location>
</feature>
<dbReference type="GO" id="GO:0005930">
    <property type="term" value="C:axoneme"/>
    <property type="evidence" value="ECO:0007669"/>
    <property type="project" value="TreeGrafter"/>
</dbReference>
<feature type="region of interest" description="Disordered" evidence="8">
    <location>
        <begin position="559"/>
        <end position="581"/>
    </location>
</feature>
<sequence>MSLIKLVCLMNEGFIISNPECTRDNRFPISDTAISVESRADVSPVTFFPDVRFADPDIKHGNEPTLSARTAVSTPDGINWAQQSTMFKIPNCAEQEPSKSVPSAVLDMAISRCKAFLSFKYNRDIDLPIEDISDKGLPWDDFLAWYYIARKSPELLMGFAERANTCRVLCEQLRRHWPQYDLDGTRNIWIVKPGAKSRGRGIVCYDKLNEMLTVVQTGVLLGEARFVVQKYIENPLLIYKTKFDIRQWFLVTDWAPLTVWWYKVCYLRFCSHVFTLDDFSEAVHLSNNSIQHKYGNGPRSTELPEENMWNLSQFQEWLNAQGHPHIWKKKIEPAMKRAIIDSLLCTQEAIEVRKNSFGLYGADFLLTEDFKLWLIEINASPCMAPSTSVTAKLANEVLEDTIRVVLDRRNDRTCDIGQFELIYRQAVPSKLIYTGVDLRLEGVKVSPNANDIRTLDRARPSSPGLNQTGASVLEASCTKPLQQKSLPNTTDNTSQTTLQDAVRVMQSRPQPQNSGKMVSARSVHPGYETQKAISTKPTDLSGLAISSVLEITPLKRTEKKQMKNTSVTRKSTEAVGTQKRARMTRAEDVNSVTHLKTPLTRICYSPTEIKRPAVYVVKLNTPAHPKNPNPSETRTNCNHVAMHPTLDTETVASKSDSRQYQSIVEPEPPGPKAVAHKLSNHAATCLSSGYKNRSRSTTTVNDSFVDVRKPKCPALTSLEQSAIIRRGRLQKPVAVNSVNCKRMIQSGRLYESNNKVILEESEEAYCFVKSINLPNINQRLGLAKRAWYSELQPDSDEIHKTYVKRSSSATDAIQRRGYTKRQIARKFKRLGNPKYSNRTKNKAKELTSNLNQSPSDNSSGSAFSDAQDSWKFEEPVEDNVLLNNARRLLSAFQKLSKISQDEPD</sequence>
<dbReference type="AlphaFoldDB" id="A0A504Z5M8"/>
<comment type="subcellular location">
    <subcellularLocation>
        <location evidence="1">Cytoplasm</location>
        <location evidence="1">Cytoskeleton</location>
    </subcellularLocation>
</comment>
<dbReference type="PROSITE" id="PS50975">
    <property type="entry name" value="ATP_GRASP"/>
    <property type="match status" value="1"/>
</dbReference>
<evidence type="ECO:0000256" key="7">
    <source>
        <dbReference type="PROSITE-ProRule" id="PRU00409"/>
    </source>
</evidence>
<dbReference type="InterPro" id="IPR004344">
    <property type="entry name" value="TTL/TTLL_fam"/>
</dbReference>
<evidence type="ECO:0000256" key="2">
    <source>
        <dbReference type="ARBA" id="ARBA00022490"/>
    </source>
</evidence>
<dbReference type="InterPro" id="IPR011761">
    <property type="entry name" value="ATP-grasp"/>
</dbReference>
<dbReference type="GO" id="GO:0003341">
    <property type="term" value="P:cilium movement"/>
    <property type="evidence" value="ECO:0007669"/>
    <property type="project" value="TreeGrafter"/>
</dbReference>
<keyword evidence="11" id="KW-1185">Reference proteome</keyword>
<reference evidence="10 11" key="1">
    <citation type="submission" date="2019-04" db="EMBL/GenBank/DDBJ databases">
        <title>Annotation for the trematode Fasciola gigantica.</title>
        <authorList>
            <person name="Choi Y.-J."/>
        </authorList>
    </citation>
    <scope>NUCLEOTIDE SEQUENCE [LARGE SCALE GENOMIC DNA]</scope>
    <source>
        <strain evidence="10">Uganda_cow_1</strain>
    </source>
</reference>
<accession>A0A504Z5M8</accession>
<feature type="compositionally biased region" description="Polar residues" evidence="8">
    <location>
        <begin position="846"/>
        <end position="867"/>
    </location>
</feature>
<dbReference type="STRING" id="46835.A0A504Z5M8"/>
<evidence type="ECO:0000259" key="9">
    <source>
        <dbReference type="PROSITE" id="PS50975"/>
    </source>
</evidence>
<dbReference type="GO" id="GO:0070736">
    <property type="term" value="F:protein-glycine ligase activity, initiating"/>
    <property type="evidence" value="ECO:0007669"/>
    <property type="project" value="TreeGrafter"/>
</dbReference>
<protein>
    <submittedName>
        <fullName evidence="10">Protein Ttll8</fullName>
    </submittedName>
</protein>
<keyword evidence="3" id="KW-0436">Ligase</keyword>
<keyword evidence="5 7" id="KW-0067">ATP-binding</keyword>
<evidence type="ECO:0000256" key="1">
    <source>
        <dbReference type="ARBA" id="ARBA00004245"/>
    </source>
</evidence>
<proteinExistence type="predicted"/>
<keyword evidence="6" id="KW-0206">Cytoskeleton</keyword>
<dbReference type="PROSITE" id="PS51221">
    <property type="entry name" value="TTL"/>
    <property type="match status" value="1"/>
</dbReference>
<evidence type="ECO:0000256" key="6">
    <source>
        <dbReference type="ARBA" id="ARBA00023212"/>
    </source>
</evidence>
<name>A0A504Z5M8_FASGI</name>
<dbReference type="EMBL" id="SUNJ01000381">
    <property type="protein sequence ID" value="TPP67711.1"/>
    <property type="molecule type" value="Genomic_DNA"/>
</dbReference>
<dbReference type="SUPFAM" id="SSF56059">
    <property type="entry name" value="Glutathione synthetase ATP-binding domain-like"/>
    <property type="match status" value="1"/>
</dbReference>
<comment type="caution">
    <text evidence="10">The sequence shown here is derived from an EMBL/GenBank/DDBJ whole genome shotgun (WGS) entry which is preliminary data.</text>
</comment>
<feature type="region of interest" description="Disordered" evidence="8">
    <location>
        <begin position="831"/>
        <end position="868"/>
    </location>
</feature>
<dbReference type="InterPro" id="IPR051437">
    <property type="entry name" value="TTLL_monoglycylase"/>
</dbReference>
<evidence type="ECO:0000256" key="4">
    <source>
        <dbReference type="ARBA" id="ARBA00022741"/>
    </source>
</evidence>
<feature type="compositionally biased region" description="Basic residues" evidence="8">
    <location>
        <begin position="831"/>
        <end position="841"/>
    </location>
</feature>
<evidence type="ECO:0000256" key="5">
    <source>
        <dbReference type="ARBA" id="ARBA00022840"/>
    </source>
</evidence>
<evidence type="ECO:0000256" key="3">
    <source>
        <dbReference type="ARBA" id="ARBA00022598"/>
    </source>
</evidence>
<dbReference type="Proteomes" id="UP000316759">
    <property type="component" value="Unassembled WGS sequence"/>
</dbReference>
<keyword evidence="4 7" id="KW-0547">Nucleotide-binding</keyword>
<dbReference type="GO" id="GO:0015630">
    <property type="term" value="C:microtubule cytoskeleton"/>
    <property type="evidence" value="ECO:0007669"/>
    <property type="project" value="TreeGrafter"/>
</dbReference>
<evidence type="ECO:0000313" key="11">
    <source>
        <dbReference type="Proteomes" id="UP000316759"/>
    </source>
</evidence>
<dbReference type="PANTHER" id="PTHR45870">
    <property type="entry name" value="TUBULIN MONOGLYCYLASE TTLL3"/>
    <property type="match status" value="1"/>
</dbReference>